<name>A0A1D7ZYG2_LIMFE</name>
<dbReference type="InterPro" id="IPR038765">
    <property type="entry name" value="Papain-like_cys_pep_sf"/>
</dbReference>
<reference evidence="11 12" key="1">
    <citation type="submission" date="2016-09" db="EMBL/GenBank/DDBJ databases">
        <title>Genome Sequence of the Lactobacillus fermentum strain NCC2970 (CNCM I-5068).</title>
        <authorList>
            <person name="Barretto C."/>
            <person name="Ngom-Bru C."/>
            <person name="Genevaz A."/>
            <person name="Fournier C."/>
            <person name="Moine D."/>
            <person name="Kassam M."/>
            <person name="Iltis A."/>
            <person name="Sagory-Zalkind P."/>
            <person name="Faucherand G."/>
            <person name="Descombes P."/>
            <person name="Duboux S."/>
        </authorList>
    </citation>
    <scope>NUCLEOTIDE SEQUENCE [LARGE SCALE GENOMIC DNA]</scope>
    <source>
        <strain evidence="11 12">NCC2970</strain>
    </source>
</reference>
<dbReference type="InterPro" id="IPR000064">
    <property type="entry name" value="NLP_P60_dom"/>
</dbReference>
<dbReference type="Pfam" id="PF01476">
    <property type="entry name" value="LysM"/>
    <property type="match status" value="1"/>
</dbReference>
<dbReference type="Proteomes" id="UP000094714">
    <property type="component" value="Chromosome"/>
</dbReference>
<feature type="domain" description="NlpC/P60" evidence="10">
    <location>
        <begin position="231"/>
        <end position="347"/>
    </location>
</feature>
<dbReference type="Gene3D" id="3.10.350.10">
    <property type="entry name" value="LysM domain"/>
    <property type="match status" value="1"/>
</dbReference>
<dbReference type="SUPFAM" id="SSF54106">
    <property type="entry name" value="LysM domain"/>
    <property type="match status" value="1"/>
</dbReference>
<dbReference type="Gene3D" id="3.90.1720.10">
    <property type="entry name" value="endopeptidase domain like (from Nostoc punctiforme)"/>
    <property type="match status" value="1"/>
</dbReference>
<dbReference type="EMBL" id="CP017151">
    <property type="protein sequence ID" value="AOR74852.1"/>
    <property type="molecule type" value="Genomic_DNA"/>
</dbReference>
<keyword evidence="4" id="KW-0677">Repeat</keyword>
<evidence type="ECO:0000256" key="3">
    <source>
        <dbReference type="ARBA" id="ARBA00022729"/>
    </source>
</evidence>
<dbReference type="GO" id="GO:0008234">
    <property type="term" value="F:cysteine-type peptidase activity"/>
    <property type="evidence" value="ECO:0007669"/>
    <property type="project" value="UniProtKB-KW"/>
</dbReference>
<protein>
    <submittedName>
        <fullName evidence="11">Uncharacterized protein</fullName>
    </submittedName>
</protein>
<evidence type="ECO:0000256" key="1">
    <source>
        <dbReference type="ARBA" id="ARBA00007074"/>
    </source>
</evidence>
<gene>
    <name evidence="11" type="ORF">LACFE_CDS1402</name>
</gene>
<dbReference type="InterPro" id="IPR036779">
    <property type="entry name" value="LysM_dom_sf"/>
</dbReference>
<sequence>MMLKCTVALGFGTIGLAAAGATAHADTITIQKGDTVWGYSQRYHVTMGDIVKANNLKNPNLIIAGKTIYIPTSGGSSASSTAATASSTATSTATSATSANSAPSSSVTSSSASEVATNTSATSAVSSAVVSANSAADSSATSTTSATNVVSASSAVASADSAVSASSDSATSAVASSATTSSAASSASATSTANTTMVTVSATSASSASSSTASSTTTTSTTTTSTSGVATYSAAQAVARAESVIGTPYVYGGNTTSGFDCSGLVQWAYGLSSTYRTTYQQQALGTHHYDVENAPAGAIVFFGSDSAPYHDGISLGNGTFIQAPDTGQTVKITSMSAYTPSYYVVIN</sequence>
<evidence type="ECO:0000256" key="5">
    <source>
        <dbReference type="ARBA" id="ARBA00022801"/>
    </source>
</evidence>
<organism evidence="11 12">
    <name type="scientific">Limosilactobacillus fermentum</name>
    <name type="common">Lactobacillus fermentum</name>
    <dbReference type="NCBI Taxonomy" id="1613"/>
    <lineage>
        <taxon>Bacteria</taxon>
        <taxon>Bacillati</taxon>
        <taxon>Bacillota</taxon>
        <taxon>Bacilli</taxon>
        <taxon>Lactobacillales</taxon>
        <taxon>Lactobacillaceae</taxon>
        <taxon>Limosilactobacillus</taxon>
    </lineage>
</organism>
<dbReference type="AlphaFoldDB" id="A0A1D7ZYG2"/>
<keyword evidence="11" id="KW-0121">Carboxypeptidase</keyword>
<evidence type="ECO:0000256" key="7">
    <source>
        <dbReference type="SAM" id="MobiDB-lite"/>
    </source>
</evidence>
<dbReference type="PATRIC" id="fig|1613.112.peg.1468"/>
<evidence type="ECO:0000256" key="8">
    <source>
        <dbReference type="SAM" id="SignalP"/>
    </source>
</evidence>
<dbReference type="Pfam" id="PF00877">
    <property type="entry name" value="NLPC_P60"/>
    <property type="match status" value="1"/>
</dbReference>
<proteinExistence type="inferred from homology"/>
<evidence type="ECO:0000256" key="2">
    <source>
        <dbReference type="ARBA" id="ARBA00022670"/>
    </source>
</evidence>
<dbReference type="SMART" id="SM00257">
    <property type="entry name" value="LysM"/>
    <property type="match status" value="1"/>
</dbReference>
<keyword evidence="5 11" id="KW-0378">Hydrolase</keyword>
<dbReference type="SUPFAM" id="SSF54001">
    <property type="entry name" value="Cysteine proteinases"/>
    <property type="match status" value="1"/>
</dbReference>
<dbReference type="PANTHER" id="PTHR47053:SF1">
    <property type="entry name" value="MUREIN DD-ENDOPEPTIDASE MEPH-RELATED"/>
    <property type="match status" value="1"/>
</dbReference>
<feature type="chain" id="PRO_5009104531" evidence="8">
    <location>
        <begin position="26"/>
        <end position="347"/>
    </location>
</feature>
<keyword evidence="6" id="KW-0788">Thiol protease</keyword>
<evidence type="ECO:0000313" key="11">
    <source>
        <dbReference type="EMBL" id="AOR74852.1"/>
    </source>
</evidence>
<dbReference type="PROSITE" id="PS51935">
    <property type="entry name" value="NLPC_P60"/>
    <property type="match status" value="1"/>
</dbReference>
<dbReference type="PROSITE" id="PS51782">
    <property type="entry name" value="LYSM"/>
    <property type="match status" value="1"/>
</dbReference>
<feature type="signal peptide" evidence="8">
    <location>
        <begin position="1"/>
        <end position="25"/>
    </location>
</feature>
<evidence type="ECO:0000259" key="10">
    <source>
        <dbReference type="PROSITE" id="PS51935"/>
    </source>
</evidence>
<dbReference type="GO" id="GO:0006508">
    <property type="term" value="P:proteolysis"/>
    <property type="evidence" value="ECO:0007669"/>
    <property type="project" value="UniProtKB-KW"/>
</dbReference>
<dbReference type="InterPro" id="IPR051202">
    <property type="entry name" value="Peptidase_C40"/>
</dbReference>
<evidence type="ECO:0000313" key="12">
    <source>
        <dbReference type="Proteomes" id="UP000094714"/>
    </source>
</evidence>
<keyword evidence="3 8" id="KW-0732">Signal</keyword>
<evidence type="ECO:0000256" key="6">
    <source>
        <dbReference type="ARBA" id="ARBA00022807"/>
    </source>
</evidence>
<dbReference type="InterPro" id="IPR018392">
    <property type="entry name" value="LysM"/>
</dbReference>
<evidence type="ECO:0000256" key="4">
    <source>
        <dbReference type="ARBA" id="ARBA00022737"/>
    </source>
</evidence>
<dbReference type="PANTHER" id="PTHR47053">
    <property type="entry name" value="MUREIN DD-ENDOPEPTIDASE MEPH-RELATED"/>
    <property type="match status" value="1"/>
</dbReference>
<keyword evidence="2" id="KW-0645">Protease</keyword>
<dbReference type="GO" id="GO:0004180">
    <property type="term" value="F:carboxypeptidase activity"/>
    <property type="evidence" value="ECO:0007669"/>
    <property type="project" value="UniProtKB-KW"/>
</dbReference>
<evidence type="ECO:0000259" key="9">
    <source>
        <dbReference type="PROSITE" id="PS51782"/>
    </source>
</evidence>
<dbReference type="CDD" id="cd00118">
    <property type="entry name" value="LysM"/>
    <property type="match status" value="1"/>
</dbReference>
<accession>A0A1D7ZYG2</accession>
<feature type="region of interest" description="Disordered" evidence="7">
    <location>
        <begin position="92"/>
        <end position="111"/>
    </location>
</feature>
<comment type="similarity">
    <text evidence="1">Belongs to the peptidase C40 family.</text>
</comment>
<feature type="domain" description="LysM" evidence="9">
    <location>
        <begin position="26"/>
        <end position="70"/>
    </location>
</feature>